<keyword evidence="1" id="KW-0812">Transmembrane</keyword>
<protein>
    <submittedName>
        <fullName evidence="2">Uncharacterized protein</fullName>
    </submittedName>
</protein>
<evidence type="ECO:0000313" key="2">
    <source>
        <dbReference type="EnsemblMetazoa" id="MDOA000685-PA"/>
    </source>
</evidence>
<name>A0A1I8M2W1_MUSDO</name>
<proteinExistence type="predicted"/>
<accession>A0A1I8M2W1</accession>
<dbReference type="eggNOG" id="ENOG502SWA0">
    <property type="taxonomic scope" value="Eukaryota"/>
</dbReference>
<dbReference type="AlphaFoldDB" id="A0A1I8M2W1"/>
<feature type="transmembrane region" description="Helical" evidence="1">
    <location>
        <begin position="68"/>
        <end position="89"/>
    </location>
</feature>
<evidence type="ECO:0000256" key="1">
    <source>
        <dbReference type="SAM" id="Phobius"/>
    </source>
</evidence>
<feature type="transmembrane region" description="Helical" evidence="1">
    <location>
        <begin position="38"/>
        <end position="61"/>
    </location>
</feature>
<organism evidence="2">
    <name type="scientific">Musca domestica</name>
    <name type="common">House fly</name>
    <dbReference type="NCBI Taxonomy" id="7370"/>
    <lineage>
        <taxon>Eukaryota</taxon>
        <taxon>Metazoa</taxon>
        <taxon>Ecdysozoa</taxon>
        <taxon>Arthropoda</taxon>
        <taxon>Hexapoda</taxon>
        <taxon>Insecta</taxon>
        <taxon>Pterygota</taxon>
        <taxon>Neoptera</taxon>
        <taxon>Endopterygota</taxon>
        <taxon>Diptera</taxon>
        <taxon>Brachycera</taxon>
        <taxon>Muscomorpha</taxon>
        <taxon>Muscoidea</taxon>
        <taxon>Muscidae</taxon>
        <taxon>Musca</taxon>
    </lineage>
</organism>
<dbReference type="EnsemblMetazoa" id="MDOA000685-RA">
    <property type="protein sequence ID" value="MDOA000685-PA"/>
    <property type="gene ID" value="MDOA000685"/>
</dbReference>
<feature type="transmembrane region" description="Helical" evidence="1">
    <location>
        <begin position="12"/>
        <end position="32"/>
    </location>
</feature>
<sequence>MVDEDSEKLLIIFHLYLLGHMICSVAAFYGAWKIKKYFLIPLAIFEFVRVIYCLIIHILLMTVCKNKLNLGILITATLGGGFFILYLGYNWATLVALYQIINLINSERYKSVYGDDPFHPLIPKTYNPGITENVRVLVTPSSLDIDEQKQRNHVMLPGVIAVVPTTMSTTNRPAQENRNRNWMKSKWATASRKPLLISPAHTTQPLKSEDIAYSEAYNYWQWSELTPAVAERNKRNIYGSNWKY</sequence>
<dbReference type="STRING" id="7370.A0A1I8M2W1"/>
<keyword evidence="1" id="KW-1133">Transmembrane helix</keyword>
<keyword evidence="1" id="KW-0472">Membrane</keyword>
<gene>
    <name evidence="2" type="primary">101896098</name>
</gene>
<dbReference type="VEuPathDB" id="VectorBase:MDOA000685"/>
<reference evidence="2" key="1">
    <citation type="submission" date="2020-05" db="UniProtKB">
        <authorList>
            <consortium name="EnsemblMetazoa"/>
        </authorList>
    </citation>
    <scope>IDENTIFICATION</scope>
    <source>
        <strain evidence="2">Aabys</strain>
    </source>
</reference>